<keyword evidence="2" id="KW-1185">Reference proteome</keyword>
<sequence length="116" mass="12435">RQTETAWRGKSLGSISHRLRVTASDYIAEKSLPGRAGTLNVKCHDPLAIASKDLVQRTVIALCVASMFLVGGPPGTITLVSSAREHGVTFRVQAPTASESKWSSLLIDPGENHAVW</sequence>
<evidence type="ECO:0000313" key="1">
    <source>
        <dbReference type="EMBL" id="KAK7455315.1"/>
    </source>
</evidence>
<gene>
    <name evidence="1" type="ORF">BaRGS_00039509</name>
</gene>
<name>A0ABD0J3M1_9CAEN</name>
<protein>
    <submittedName>
        <fullName evidence="1">Uncharacterized protein</fullName>
    </submittedName>
</protein>
<reference evidence="1 2" key="1">
    <citation type="journal article" date="2023" name="Sci. Data">
        <title>Genome assembly of the Korean intertidal mud-creeper Batillaria attramentaria.</title>
        <authorList>
            <person name="Patra A.K."/>
            <person name="Ho P.T."/>
            <person name="Jun S."/>
            <person name="Lee S.J."/>
            <person name="Kim Y."/>
            <person name="Won Y.J."/>
        </authorList>
    </citation>
    <scope>NUCLEOTIDE SEQUENCE [LARGE SCALE GENOMIC DNA]</scope>
    <source>
        <strain evidence="1">Wonlab-2016</strain>
    </source>
</reference>
<feature type="non-terminal residue" evidence="1">
    <location>
        <position position="1"/>
    </location>
</feature>
<dbReference type="AlphaFoldDB" id="A0ABD0J3M1"/>
<accession>A0ABD0J3M1</accession>
<comment type="caution">
    <text evidence="1">The sequence shown here is derived from an EMBL/GenBank/DDBJ whole genome shotgun (WGS) entry which is preliminary data.</text>
</comment>
<feature type="non-terminal residue" evidence="1">
    <location>
        <position position="116"/>
    </location>
</feature>
<proteinExistence type="predicted"/>
<dbReference type="Proteomes" id="UP001519460">
    <property type="component" value="Unassembled WGS sequence"/>
</dbReference>
<evidence type="ECO:0000313" key="2">
    <source>
        <dbReference type="Proteomes" id="UP001519460"/>
    </source>
</evidence>
<dbReference type="EMBL" id="JACVVK020000695">
    <property type="protein sequence ID" value="KAK7455315.1"/>
    <property type="molecule type" value="Genomic_DNA"/>
</dbReference>
<organism evidence="1 2">
    <name type="scientific">Batillaria attramentaria</name>
    <dbReference type="NCBI Taxonomy" id="370345"/>
    <lineage>
        <taxon>Eukaryota</taxon>
        <taxon>Metazoa</taxon>
        <taxon>Spiralia</taxon>
        <taxon>Lophotrochozoa</taxon>
        <taxon>Mollusca</taxon>
        <taxon>Gastropoda</taxon>
        <taxon>Caenogastropoda</taxon>
        <taxon>Sorbeoconcha</taxon>
        <taxon>Cerithioidea</taxon>
        <taxon>Batillariidae</taxon>
        <taxon>Batillaria</taxon>
    </lineage>
</organism>